<comment type="caution">
    <text evidence="2">The sequence shown here is derived from an EMBL/GenBank/DDBJ whole genome shotgun (WGS) entry which is preliminary data.</text>
</comment>
<feature type="chain" id="PRO_5032618504" description="Fibronectin type-III domain-containing protein" evidence="1">
    <location>
        <begin position="23"/>
        <end position="123"/>
    </location>
</feature>
<proteinExistence type="predicted"/>
<reference evidence="2" key="1">
    <citation type="submission" date="2021-02" db="EMBL/GenBank/DDBJ databases">
        <authorList>
            <person name="Nowell W R."/>
        </authorList>
    </citation>
    <scope>NUCLEOTIDE SEQUENCE</scope>
</reference>
<sequence length="123" mass="14055">MKDKCSIMLLCFFLAILHSTKCNNLPFDDDMLPQIYTLMSINSSAIQLVWRPSSSLESVDIDQFSGNFTVSLYVGTRMHVFNKIVVYDVSKLNTTDLITIAELSPDTVYHACFDSEWYEQNPL</sequence>
<evidence type="ECO:0000313" key="3">
    <source>
        <dbReference type="Proteomes" id="UP000663834"/>
    </source>
</evidence>
<dbReference type="EMBL" id="CAJNOW010001008">
    <property type="protein sequence ID" value="CAF1301293.1"/>
    <property type="molecule type" value="Genomic_DNA"/>
</dbReference>
<organism evidence="2 3">
    <name type="scientific">Rotaria magnacalcarata</name>
    <dbReference type="NCBI Taxonomy" id="392030"/>
    <lineage>
        <taxon>Eukaryota</taxon>
        <taxon>Metazoa</taxon>
        <taxon>Spiralia</taxon>
        <taxon>Gnathifera</taxon>
        <taxon>Rotifera</taxon>
        <taxon>Eurotatoria</taxon>
        <taxon>Bdelloidea</taxon>
        <taxon>Philodinida</taxon>
        <taxon>Philodinidae</taxon>
        <taxon>Rotaria</taxon>
    </lineage>
</organism>
<protein>
    <recommendedName>
        <fullName evidence="4">Fibronectin type-III domain-containing protein</fullName>
    </recommendedName>
</protein>
<name>A0A815DS30_9BILA</name>
<dbReference type="OrthoDB" id="10018200at2759"/>
<evidence type="ECO:0000313" key="2">
    <source>
        <dbReference type="EMBL" id="CAF1301293.1"/>
    </source>
</evidence>
<evidence type="ECO:0000256" key="1">
    <source>
        <dbReference type="SAM" id="SignalP"/>
    </source>
</evidence>
<keyword evidence="1" id="KW-0732">Signal</keyword>
<gene>
    <name evidence="2" type="ORF">KQP761_LOCUS4781</name>
</gene>
<dbReference type="Proteomes" id="UP000663834">
    <property type="component" value="Unassembled WGS sequence"/>
</dbReference>
<dbReference type="AlphaFoldDB" id="A0A815DS30"/>
<accession>A0A815DS30</accession>
<feature type="signal peptide" evidence="1">
    <location>
        <begin position="1"/>
        <end position="22"/>
    </location>
</feature>
<evidence type="ECO:0008006" key="4">
    <source>
        <dbReference type="Google" id="ProtNLM"/>
    </source>
</evidence>